<dbReference type="AlphaFoldDB" id="A0A923RX42"/>
<dbReference type="SUPFAM" id="SSF51735">
    <property type="entry name" value="NAD(P)-binding Rossmann-fold domains"/>
    <property type="match status" value="1"/>
</dbReference>
<gene>
    <name evidence="3" type="ORF">H8S45_14645</name>
</gene>
<dbReference type="Gene3D" id="3.40.50.720">
    <property type="entry name" value="NAD(P)-binding Rossmann-like Domain"/>
    <property type="match status" value="1"/>
</dbReference>
<protein>
    <submittedName>
        <fullName evidence="3">SDR family oxidoreductase</fullName>
    </submittedName>
</protein>
<proteinExistence type="inferred from homology"/>
<keyword evidence="4" id="KW-1185">Reference proteome</keyword>
<dbReference type="FunFam" id="3.40.50.720:FF:000084">
    <property type="entry name" value="Short-chain dehydrogenase reductase"/>
    <property type="match status" value="1"/>
</dbReference>
<dbReference type="PANTHER" id="PTHR42760">
    <property type="entry name" value="SHORT-CHAIN DEHYDROGENASES/REDUCTASES FAMILY MEMBER"/>
    <property type="match status" value="1"/>
</dbReference>
<dbReference type="Proteomes" id="UP000606499">
    <property type="component" value="Unassembled WGS sequence"/>
</dbReference>
<reference evidence="3" key="1">
    <citation type="submission" date="2020-08" db="EMBL/GenBank/DDBJ databases">
        <title>Genome public.</title>
        <authorList>
            <person name="Liu C."/>
            <person name="Sun Q."/>
        </authorList>
    </citation>
    <scope>NUCLEOTIDE SEQUENCE</scope>
    <source>
        <strain evidence="3">NSJ-28</strain>
    </source>
</reference>
<dbReference type="PANTHER" id="PTHR42760:SF5">
    <property type="entry name" value="2-DEHYDRO-3-DEOXY-D-GLUCONATE 5-DEHYDROGENASE"/>
    <property type="match status" value="1"/>
</dbReference>
<dbReference type="PRINTS" id="PR00081">
    <property type="entry name" value="GDHRDH"/>
</dbReference>
<sequence>MSNPLDKFNMDWFRLDGKIAMVTGANQGLGMAYAVAFAKAGANLFIPHFTEDVSEIKALIEKEGRQVHFLRGDLTDKAYRKDCVDECMKQYGRIDILVNNAGASAFHDFDDYPDKYWEMCINLDFNAVYYLSKEVAHIMKAKGGGKIINIGSALSYTSDAKCPPYTAAKHGVIGITRNFANELGRFNIQTNAICPGFLATEVNAELRKDPAFYNKITNRIAAGRWGELDDLMGTMVFLASRASDYLNGVDINVDGGFFTVL</sequence>
<comment type="caution">
    <text evidence="3">The sequence shown here is derived from an EMBL/GenBank/DDBJ whole genome shotgun (WGS) entry which is preliminary data.</text>
</comment>
<accession>A0A923RX42</accession>
<dbReference type="EMBL" id="JACOPL010000023">
    <property type="protein sequence ID" value="MBC5726688.1"/>
    <property type="molecule type" value="Genomic_DNA"/>
</dbReference>
<dbReference type="InterPro" id="IPR002347">
    <property type="entry name" value="SDR_fam"/>
</dbReference>
<dbReference type="GO" id="GO:0008206">
    <property type="term" value="P:bile acid metabolic process"/>
    <property type="evidence" value="ECO:0007669"/>
    <property type="project" value="UniProtKB-ARBA"/>
</dbReference>
<name>A0A923RX42_9FIRM</name>
<dbReference type="Pfam" id="PF13561">
    <property type="entry name" value="adh_short_C2"/>
    <property type="match status" value="1"/>
</dbReference>
<evidence type="ECO:0000313" key="4">
    <source>
        <dbReference type="Proteomes" id="UP000606499"/>
    </source>
</evidence>
<dbReference type="PRINTS" id="PR00080">
    <property type="entry name" value="SDRFAMILY"/>
</dbReference>
<evidence type="ECO:0000256" key="1">
    <source>
        <dbReference type="ARBA" id="ARBA00006484"/>
    </source>
</evidence>
<comment type="similarity">
    <text evidence="1">Belongs to the short-chain dehydrogenases/reductases (SDR) family.</text>
</comment>
<dbReference type="PROSITE" id="PS00061">
    <property type="entry name" value="ADH_SHORT"/>
    <property type="match status" value="1"/>
</dbReference>
<dbReference type="RefSeq" id="WP_054328320.1">
    <property type="nucleotide sequence ID" value="NZ_JACOPL010000023.1"/>
</dbReference>
<organism evidence="3 4">
    <name type="scientific">Agathobaculum faecis</name>
    <dbReference type="NCBI Taxonomy" id="2763013"/>
    <lineage>
        <taxon>Bacteria</taxon>
        <taxon>Bacillati</taxon>
        <taxon>Bacillota</taxon>
        <taxon>Clostridia</taxon>
        <taxon>Eubacteriales</taxon>
        <taxon>Butyricicoccaceae</taxon>
        <taxon>Agathobaculum</taxon>
    </lineage>
</organism>
<dbReference type="GO" id="GO:0016616">
    <property type="term" value="F:oxidoreductase activity, acting on the CH-OH group of donors, NAD or NADP as acceptor"/>
    <property type="evidence" value="ECO:0007669"/>
    <property type="project" value="TreeGrafter"/>
</dbReference>
<evidence type="ECO:0000256" key="2">
    <source>
        <dbReference type="ARBA" id="ARBA00023002"/>
    </source>
</evidence>
<dbReference type="InterPro" id="IPR036291">
    <property type="entry name" value="NAD(P)-bd_dom_sf"/>
</dbReference>
<keyword evidence="2" id="KW-0560">Oxidoreductase</keyword>
<dbReference type="InterPro" id="IPR020904">
    <property type="entry name" value="Sc_DH/Rdtase_CS"/>
</dbReference>
<evidence type="ECO:0000313" key="3">
    <source>
        <dbReference type="EMBL" id="MBC5726688.1"/>
    </source>
</evidence>